<gene>
    <name evidence="13" type="primary">PKH1_1</name>
    <name evidence="13" type="ORF">GRS66_001211</name>
</gene>
<dbReference type="GO" id="GO:0000196">
    <property type="term" value="P:cell integrity MAPK cascade"/>
    <property type="evidence" value="ECO:0007669"/>
    <property type="project" value="UniProtKB-ARBA"/>
</dbReference>
<dbReference type="EMBL" id="CP048985">
    <property type="protein sequence ID" value="QID78979.1"/>
    <property type="molecule type" value="Genomic_DNA"/>
</dbReference>
<name>A0A6C1DQ07_SACPS</name>
<keyword evidence="7 10" id="KW-0067">ATP-binding</keyword>
<dbReference type="GO" id="GO:0005938">
    <property type="term" value="C:cell cortex"/>
    <property type="evidence" value="ECO:0007669"/>
    <property type="project" value="UniProtKB-ARBA"/>
</dbReference>
<dbReference type="InterPro" id="IPR050236">
    <property type="entry name" value="Ser_Thr_kinase_AGC"/>
</dbReference>
<evidence type="ECO:0000256" key="9">
    <source>
        <dbReference type="ARBA" id="ARBA00048679"/>
    </source>
</evidence>
<evidence type="ECO:0000256" key="3">
    <source>
        <dbReference type="ARBA" id="ARBA00022527"/>
    </source>
</evidence>
<protein>
    <recommendedName>
        <fullName evidence="2">non-specific serine/threonine protein kinase</fullName>
        <ecNumber evidence="2">2.7.11.1</ecNumber>
    </recommendedName>
</protein>
<dbReference type="InterPro" id="IPR017441">
    <property type="entry name" value="Protein_kinase_ATP_BS"/>
</dbReference>
<keyword evidence="4" id="KW-0808">Transferase</keyword>
<dbReference type="GO" id="GO:0005524">
    <property type="term" value="F:ATP binding"/>
    <property type="evidence" value="ECO:0007669"/>
    <property type="project" value="UniProtKB-UniRule"/>
</dbReference>
<dbReference type="SMART" id="SM00220">
    <property type="entry name" value="S_TKc"/>
    <property type="match status" value="1"/>
</dbReference>
<accession>A0A6C1DQ07</accession>
<dbReference type="GO" id="GO:0004674">
    <property type="term" value="F:protein serine/threonine kinase activity"/>
    <property type="evidence" value="ECO:0007669"/>
    <property type="project" value="UniProtKB-KW"/>
</dbReference>
<evidence type="ECO:0000256" key="6">
    <source>
        <dbReference type="ARBA" id="ARBA00022777"/>
    </source>
</evidence>
<dbReference type="PANTHER" id="PTHR24356">
    <property type="entry name" value="SERINE/THREONINE-PROTEIN KINASE"/>
    <property type="match status" value="1"/>
</dbReference>
<dbReference type="InterPro" id="IPR011009">
    <property type="entry name" value="Kinase-like_dom_sf"/>
</dbReference>
<dbReference type="EC" id="2.7.11.1" evidence="2"/>
<organism evidence="13 14">
    <name type="scientific">Saccharomyces pastorianus</name>
    <name type="common">Lager yeast</name>
    <name type="synonym">Saccharomyces cerevisiae x Saccharomyces eubayanus</name>
    <dbReference type="NCBI Taxonomy" id="27292"/>
    <lineage>
        <taxon>Eukaryota</taxon>
        <taxon>Fungi</taxon>
        <taxon>Dikarya</taxon>
        <taxon>Ascomycota</taxon>
        <taxon>Saccharomycotina</taxon>
        <taxon>Saccharomycetes</taxon>
        <taxon>Saccharomycetales</taxon>
        <taxon>Saccharomycetaceae</taxon>
        <taxon>Saccharomyces</taxon>
    </lineage>
</organism>
<feature type="compositionally biased region" description="Polar residues" evidence="11">
    <location>
        <begin position="476"/>
        <end position="495"/>
    </location>
</feature>
<dbReference type="GO" id="GO:0060211">
    <property type="term" value="P:regulation of nuclear-transcribed mRNA poly(A) tail shortening"/>
    <property type="evidence" value="ECO:0007669"/>
    <property type="project" value="UniProtKB-ARBA"/>
</dbReference>
<dbReference type="Gene3D" id="1.10.510.10">
    <property type="entry name" value="Transferase(Phosphotransferase) domain 1"/>
    <property type="match status" value="1"/>
</dbReference>
<dbReference type="FunFam" id="1.10.510.10:FF:000534">
    <property type="entry name" value="Serine/threonine-protein kinase PKH2"/>
    <property type="match status" value="1"/>
</dbReference>
<dbReference type="Pfam" id="PF00069">
    <property type="entry name" value="Pkinase"/>
    <property type="match status" value="1"/>
</dbReference>
<evidence type="ECO:0000256" key="1">
    <source>
        <dbReference type="ARBA" id="ARBA00010006"/>
    </source>
</evidence>
<comment type="similarity">
    <text evidence="1">Belongs to the protein kinase superfamily. AGC Ser/Thr protein kinase family. PDPK1 subfamily.</text>
</comment>
<evidence type="ECO:0000256" key="4">
    <source>
        <dbReference type="ARBA" id="ARBA00022679"/>
    </source>
</evidence>
<evidence type="ECO:0000256" key="11">
    <source>
        <dbReference type="SAM" id="MobiDB-lite"/>
    </source>
</evidence>
<dbReference type="GO" id="GO:0032511">
    <property type="term" value="P:late endosome to vacuole transport via multivesicular body sorting pathway"/>
    <property type="evidence" value="ECO:0007669"/>
    <property type="project" value="UniProtKB-ARBA"/>
</dbReference>
<dbReference type="InterPro" id="IPR039046">
    <property type="entry name" value="PDPK1"/>
</dbReference>
<evidence type="ECO:0000313" key="13">
    <source>
        <dbReference type="EMBL" id="QID78979.1"/>
    </source>
</evidence>
<dbReference type="InterPro" id="IPR008271">
    <property type="entry name" value="Ser/Thr_kinase_AS"/>
</dbReference>
<feature type="region of interest" description="Disordered" evidence="11">
    <location>
        <begin position="476"/>
        <end position="529"/>
    </location>
</feature>
<evidence type="ECO:0000256" key="7">
    <source>
        <dbReference type="ARBA" id="ARBA00022840"/>
    </source>
</evidence>
<dbReference type="GO" id="GO:0010606">
    <property type="term" value="P:positive regulation of cytoplasmic mRNA processing body assembly"/>
    <property type="evidence" value="ECO:0007669"/>
    <property type="project" value="UniProtKB-ARBA"/>
</dbReference>
<feature type="region of interest" description="Disordered" evidence="11">
    <location>
        <begin position="725"/>
        <end position="745"/>
    </location>
</feature>
<comment type="catalytic activity">
    <reaction evidence="9">
        <text>L-seryl-[protein] + ATP = O-phospho-L-seryl-[protein] + ADP + H(+)</text>
        <dbReference type="Rhea" id="RHEA:17989"/>
        <dbReference type="Rhea" id="RHEA-COMP:9863"/>
        <dbReference type="Rhea" id="RHEA-COMP:11604"/>
        <dbReference type="ChEBI" id="CHEBI:15378"/>
        <dbReference type="ChEBI" id="CHEBI:29999"/>
        <dbReference type="ChEBI" id="CHEBI:30616"/>
        <dbReference type="ChEBI" id="CHEBI:83421"/>
        <dbReference type="ChEBI" id="CHEBI:456216"/>
        <dbReference type="EC" id="2.7.11.1"/>
    </reaction>
</comment>
<dbReference type="CDD" id="cd05581">
    <property type="entry name" value="STKc_PDK1"/>
    <property type="match status" value="1"/>
</dbReference>
<dbReference type="PROSITE" id="PS50011">
    <property type="entry name" value="PROTEIN_KINASE_DOM"/>
    <property type="match status" value="1"/>
</dbReference>
<evidence type="ECO:0000259" key="12">
    <source>
        <dbReference type="PROSITE" id="PS50011"/>
    </source>
</evidence>
<dbReference type="Gene3D" id="3.30.200.20">
    <property type="entry name" value="Phosphorylase Kinase, domain 1"/>
    <property type="match status" value="1"/>
</dbReference>
<evidence type="ECO:0000256" key="8">
    <source>
        <dbReference type="ARBA" id="ARBA00047899"/>
    </source>
</evidence>
<reference evidence="13 14" key="1">
    <citation type="journal article" date="2019" name="BMC Genomics">
        <title>Chromosome level assembly and comparative genome analysis confirm lager-brewing yeasts originated from a single hybridization.</title>
        <authorList>
            <person name="Salazar A.N."/>
            <person name="Gorter de Vries A.R."/>
            <person name="van den Broek M."/>
            <person name="Brouwers N."/>
            <person name="de la Torre Cortes P."/>
            <person name="Kuijpers N.G.A."/>
            <person name="Daran J.G."/>
            <person name="Abeel T."/>
        </authorList>
    </citation>
    <scope>NUCLEOTIDE SEQUENCE [LARGE SCALE GENOMIC DNA]</scope>
    <source>
        <strain evidence="13 14">CBS 1483</strain>
    </source>
</reference>
<dbReference type="PANTHER" id="PTHR24356:SF163">
    <property type="entry name" value="3-PHOSPHOINOSITIDE-DEPENDENT PROTEIN KINASE 1-RELATED"/>
    <property type="match status" value="1"/>
</dbReference>
<evidence type="ECO:0000256" key="2">
    <source>
        <dbReference type="ARBA" id="ARBA00012513"/>
    </source>
</evidence>
<keyword evidence="6 13" id="KW-0418">Kinase</keyword>
<comment type="catalytic activity">
    <reaction evidence="8">
        <text>L-threonyl-[protein] + ATP = O-phospho-L-threonyl-[protein] + ADP + H(+)</text>
        <dbReference type="Rhea" id="RHEA:46608"/>
        <dbReference type="Rhea" id="RHEA-COMP:11060"/>
        <dbReference type="Rhea" id="RHEA-COMP:11605"/>
        <dbReference type="ChEBI" id="CHEBI:15378"/>
        <dbReference type="ChEBI" id="CHEBI:30013"/>
        <dbReference type="ChEBI" id="CHEBI:30616"/>
        <dbReference type="ChEBI" id="CHEBI:61977"/>
        <dbReference type="ChEBI" id="CHEBI:456216"/>
        <dbReference type="EC" id="2.7.11.1"/>
    </reaction>
</comment>
<dbReference type="FunFam" id="3.30.200.20:FF:000191">
    <property type="entry name" value="3-phosphoinositide-dependent protein kinase 2-like"/>
    <property type="match status" value="1"/>
</dbReference>
<evidence type="ECO:0000313" key="14">
    <source>
        <dbReference type="Proteomes" id="UP000501346"/>
    </source>
</evidence>
<sequence length="766" mass="86243">MGNRSLTEADHALLSKPLVPTSAEHTQTQEYPRPFVDGSNSQSGSELQASPQGQFGEKALTSTNRFIPLANDDPGMQHEMGLDPSMRRRREEWAERGAAKIVKDVVDPATGELTKHVVKMGIKDFKFGEQLGDGSYSSVVLATARDSGKKYAVKVLSKEYLIRQKKVKYVTVEKLALQKLNGTKGIIKLFFTFQDEASLYFLLEYAPHGDFLGLIKKYGSLNETCAHYYASQIIDAVDSLHNIGIIHRDIKPENILLDKNMKVKLTDFGTAKILPEEPSNTADGKPYFDLYAKSKSFVGTAEYVSPELLNDNYTDSRCDIWAFGCILYQMLAGKPPFKAANEYLTFQKVMKIQYAFTAGFPQIVKDLVKKLLVRDPNDRLTIKQIKAHLFFHEVNFEDGSVWDDNPPEIQPYKINAEAMKPLQKVSESDTTVKMANLQLAGNGHADTPLQAPAATSQEHSVISMTAATAAFNKDYTSQPKLGSKSSTSVRSASNNTDREVIQKKVSKNRASVSSPSISTTSRGKDNRSRSSDAFWSRYLQNMDERVLLMKEVALSTRNLEDSPVGLENVALDYKNPLDIDPPTDSAGKFYKKMFLITNLDRALVFVKRRSLSMWEEQEFELQFELELNDVEKIRFISDQVLEIDGSRTIFIGCKERAVLMKLWKLIHNGMTAKPKVVSPKSDHKMFDKFILQKRQNTKKKNQAPPVPQSNRLINGLPDRCILKTPEEGALHTKRPTSLQTRSSSNYSKLLARSTQMRKNMTRTDEK</sequence>
<dbReference type="SUPFAM" id="SSF56112">
    <property type="entry name" value="Protein kinase-like (PK-like)"/>
    <property type="match status" value="1"/>
</dbReference>
<keyword evidence="5 10" id="KW-0547">Nucleotide-binding</keyword>
<keyword evidence="3 13" id="KW-0723">Serine/threonine-protein kinase</keyword>
<feature type="region of interest" description="Disordered" evidence="11">
    <location>
        <begin position="1"/>
        <end position="52"/>
    </location>
</feature>
<feature type="domain" description="Protein kinase" evidence="12">
    <location>
        <begin position="125"/>
        <end position="391"/>
    </location>
</feature>
<feature type="compositionally biased region" description="Polar residues" evidence="11">
    <location>
        <begin position="38"/>
        <end position="52"/>
    </location>
</feature>
<feature type="compositionally biased region" description="Low complexity" evidence="11">
    <location>
        <begin position="511"/>
        <end position="521"/>
    </location>
</feature>
<proteinExistence type="inferred from homology"/>
<dbReference type="PROSITE" id="PS00107">
    <property type="entry name" value="PROTEIN_KINASE_ATP"/>
    <property type="match status" value="1"/>
</dbReference>
<dbReference type="Proteomes" id="UP000501346">
    <property type="component" value="Chromosome ScIV"/>
</dbReference>
<dbReference type="OrthoDB" id="347657at2759"/>
<evidence type="ECO:0000256" key="10">
    <source>
        <dbReference type="PROSITE-ProRule" id="PRU10141"/>
    </source>
</evidence>
<dbReference type="InterPro" id="IPR000719">
    <property type="entry name" value="Prot_kinase_dom"/>
</dbReference>
<feature type="binding site" evidence="10">
    <location>
        <position position="154"/>
    </location>
    <ligand>
        <name>ATP</name>
        <dbReference type="ChEBI" id="CHEBI:30616"/>
    </ligand>
</feature>
<feature type="compositionally biased region" description="Polar residues" evidence="11">
    <location>
        <begin position="735"/>
        <end position="745"/>
    </location>
</feature>
<dbReference type="PROSITE" id="PS00108">
    <property type="entry name" value="PROTEIN_KINASE_ST"/>
    <property type="match status" value="1"/>
</dbReference>
<keyword evidence="14" id="KW-1185">Reference proteome</keyword>
<dbReference type="AlphaFoldDB" id="A0A6C1DQ07"/>
<evidence type="ECO:0000256" key="5">
    <source>
        <dbReference type="ARBA" id="ARBA00022741"/>
    </source>
</evidence>